<feature type="non-terminal residue" evidence="2">
    <location>
        <position position="29"/>
    </location>
</feature>
<dbReference type="AlphaFoldDB" id="A0A382XLN0"/>
<dbReference type="EMBL" id="UINC01168632">
    <property type="protein sequence ID" value="SVD71754.1"/>
    <property type="molecule type" value="Genomic_DNA"/>
</dbReference>
<keyword evidence="1" id="KW-0812">Transmembrane</keyword>
<proteinExistence type="predicted"/>
<evidence type="ECO:0000313" key="2">
    <source>
        <dbReference type="EMBL" id="SVD71754.1"/>
    </source>
</evidence>
<reference evidence="2" key="1">
    <citation type="submission" date="2018-05" db="EMBL/GenBank/DDBJ databases">
        <authorList>
            <person name="Lanie J.A."/>
            <person name="Ng W.-L."/>
            <person name="Kazmierczak K.M."/>
            <person name="Andrzejewski T.M."/>
            <person name="Davidsen T.M."/>
            <person name="Wayne K.J."/>
            <person name="Tettelin H."/>
            <person name="Glass J.I."/>
            <person name="Rusch D."/>
            <person name="Podicherti R."/>
            <person name="Tsui H.-C.T."/>
            <person name="Winkler M.E."/>
        </authorList>
    </citation>
    <scope>NUCLEOTIDE SEQUENCE</scope>
</reference>
<accession>A0A382XLN0</accession>
<feature type="transmembrane region" description="Helical" evidence="1">
    <location>
        <begin position="12"/>
        <end position="28"/>
    </location>
</feature>
<protein>
    <submittedName>
        <fullName evidence="2">Uncharacterized protein</fullName>
    </submittedName>
</protein>
<keyword evidence="1" id="KW-0472">Membrane</keyword>
<feature type="non-terminal residue" evidence="2">
    <location>
        <position position="1"/>
    </location>
</feature>
<gene>
    <name evidence="2" type="ORF">METZ01_LOCUS424608</name>
</gene>
<keyword evidence="1" id="KW-1133">Transmembrane helix</keyword>
<organism evidence="2">
    <name type="scientific">marine metagenome</name>
    <dbReference type="NCBI Taxonomy" id="408172"/>
    <lineage>
        <taxon>unclassified sequences</taxon>
        <taxon>metagenomes</taxon>
        <taxon>ecological metagenomes</taxon>
    </lineage>
</organism>
<sequence>VSWQSIIVKNRVSLMILWVGGYSFFGRLS</sequence>
<evidence type="ECO:0000256" key="1">
    <source>
        <dbReference type="SAM" id="Phobius"/>
    </source>
</evidence>
<name>A0A382XLN0_9ZZZZ</name>